<organism evidence="2 3">
    <name type="scientific">Vitrella brassicaformis (strain CCMP3155)</name>
    <dbReference type="NCBI Taxonomy" id="1169540"/>
    <lineage>
        <taxon>Eukaryota</taxon>
        <taxon>Sar</taxon>
        <taxon>Alveolata</taxon>
        <taxon>Colpodellida</taxon>
        <taxon>Vitrellaceae</taxon>
        <taxon>Vitrella</taxon>
    </lineage>
</organism>
<proteinExistence type="predicted"/>
<keyword evidence="3" id="KW-1185">Reference proteome</keyword>
<protein>
    <submittedName>
        <fullName evidence="2">Uncharacterized protein</fullName>
    </submittedName>
</protein>
<evidence type="ECO:0000256" key="1">
    <source>
        <dbReference type="SAM" id="MobiDB-lite"/>
    </source>
</evidence>
<gene>
    <name evidence="2" type="ORF">Vbra_10901</name>
</gene>
<dbReference type="EMBL" id="CDMY01000055">
    <property type="protein sequence ID" value="CEL92163.1"/>
    <property type="molecule type" value="Genomic_DNA"/>
</dbReference>
<sequence>MAGCIDVFRRGSVWRSRSGRGSVAEAEEGAARAATIRAKYVCTLLGGHDTHRVWRHPTRRAPPTHKTQTNDPSQRGRATADRRSASRD</sequence>
<feature type="compositionally biased region" description="Basic and acidic residues" evidence="1">
    <location>
        <begin position="78"/>
        <end position="88"/>
    </location>
</feature>
<feature type="region of interest" description="Disordered" evidence="1">
    <location>
        <begin position="51"/>
        <end position="88"/>
    </location>
</feature>
<evidence type="ECO:0000313" key="3">
    <source>
        <dbReference type="Proteomes" id="UP000041254"/>
    </source>
</evidence>
<evidence type="ECO:0000313" key="2">
    <source>
        <dbReference type="EMBL" id="CEL92163.1"/>
    </source>
</evidence>
<reference evidence="2 3" key="1">
    <citation type="submission" date="2014-11" db="EMBL/GenBank/DDBJ databases">
        <authorList>
            <person name="Zhu J."/>
            <person name="Qi W."/>
            <person name="Song R."/>
        </authorList>
    </citation>
    <scope>NUCLEOTIDE SEQUENCE [LARGE SCALE GENOMIC DNA]</scope>
</reference>
<name>A0A0G4EAA5_VITBC</name>
<accession>A0A0G4EAA5</accession>
<dbReference type="AlphaFoldDB" id="A0A0G4EAA5"/>
<dbReference type="Proteomes" id="UP000041254">
    <property type="component" value="Unassembled WGS sequence"/>
</dbReference>
<dbReference type="InParanoid" id="A0A0G4EAA5"/>
<feature type="compositionally biased region" description="Basic residues" evidence="1">
    <location>
        <begin position="53"/>
        <end position="63"/>
    </location>
</feature>
<dbReference type="VEuPathDB" id="CryptoDB:Vbra_10901"/>